<dbReference type="Pfam" id="PF08240">
    <property type="entry name" value="ADH_N"/>
    <property type="match status" value="1"/>
</dbReference>
<gene>
    <name evidence="2" type="ORF">FA13DRAFT_1626804</name>
</gene>
<dbReference type="InterPro" id="IPR013154">
    <property type="entry name" value="ADH-like_N"/>
</dbReference>
<comment type="caution">
    <text evidence="2">The sequence shown here is derived from an EMBL/GenBank/DDBJ whole genome shotgun (WGS) entry which is preliminary data.</text>
</comment>
<dbReference type="InterPro" id="IPR020843">
    <property type="entry name" value="ER"/>
</dbReference>
<accession>A0A4Y7THH7</accession>
<dbReference type="AlphaFoldDB" id="A0A4Y7THH7"/>
<organism evidence="2 3">
    <name type="scientific">Coprinellus micaceus</name>
    <name type="common">Glistening ink-cap mushroom</name>
    <name type="synonym">Coprinus micaceus</name>
    <dbReference type="NCBI Taxonomy" id="71717"/>
    <lineage>
        <taxon>Eukaryota</taxon>
        <taxon>Fungi</taxon>
        <taxon>Dikarya</taxon>
        <taxon>Basidiomycota</taxon>
        <taxon>Agaricomycotina</taxon>
        <taxon>Agaricomycetes</taxon>
        <taxon>Agaricomycetidae</taxon>
        <taxon>Agaricales</taxon>
        <taxon>Agaricineae</taxon>
        <taxon>Psathyrellaceae</taxon>
        <taxon>Coprinellus</taxon>
    </lineage>
</organism>
<feature type="domain" description="Enoyl reductase (ER)" evidence="1">
    <location>
        <begin position="13"/>
        <end position="336"/>
    </location>
</feature>
<dbReference type="Pfam" id="PF00107">
    <property type="entry name" value="ADH_zinc_N"/>
    <property type="match status" value="1"/>
</dbReference>
<protein>
    <submittedName>
        <fullName evidence="2">GroES-like protein</fullName>
    </submittedName>
</protein>
<evidence type="ECO:0000313" key="2">
    <source>
        <dbReference type="EMBL" id="TEB33451.1"/>
    </source>
</evidence>
<dbReference type="SUPFAM" id="SSF50129">
    <property type="entry name" value="GroES-like"/>
    <property type="match status" value="1"/>
</dbReference>
<dbReference type="SUPFAM" id="SSF51735">
    <property type="entry name" value="NAD(P)-binding Rossmann-fold domains"/>
    <property type="match status" value="1"/>
</dbReference>
<dbReference type="InterPro" id="IPR013149">
    <property type="entry name" value="ADH-like_C"/>
</dbReference>
<proteinExistence type="predicted"/>
<evidence type="ECO:0000259" key="1">
    <source>
        <dbReference type="SMART" id="SM00829"/>
    </source>
</evidence>
<dbReference type="Gene3D" id="3.90.180.10">
    <property type="entry name" value="Medium-chain alcohol dehydrogenases, catalytic domain"/>
    <property type="match status" value="1"/>
</dbReference>
<reference evidence="2 3" key="1">
    <citation type="journal article" date="2019" name="Nat. Ecol. Evol.">
        <title>Megaphylogeny resolves global patterns of mushroom evolution.</title>
        <authorList>
            <person name="Varga T."/>
            <person name="Krizsan K."/>
            <person name="Foldi C."/>
            <person name="Dima B."/>
            <person name="Sanchez-Garcia M."/>
            <person name="Sanchez-Ramirez S."/>
            <person name="Szollosi G.J."/>
            <person name="Szarkandi J.G."/>
            <person name="Papp V."/>
            <person name="Albert L."/>
            <person name="Andreopoulos W."/>
            <person name="Angelini C."/>
            <person name="Antonin V."/>
            <person name="Barry K.W."/>
            <person name="Bougher N.L."/>
            <person name="Buchanan P."/>
            <person name="Buyck B."/>
            <person name="Bense V."/>
            <person name="Catcheside P."/>
            <person name="Chovatia M."/>
            <person name="Cooper J."/>
            <person name="Damon W."/>
            <person name="Desjardin D."/>
            <person name="Finy P."/>
            <person name="Geml J."/>
            <person name="Haridas S."/>
            <person name="Hughes K."/>
            <person name="Justo A."/>
            <person name="Karasinski D."/>
            <person name="Kautmanova I."/>
            <person name="Kiss B."/>
            <person name="Kocsube S."/>
            <person name="Kotiranta H."/>
            <person name="LaButti K.M."/>
            <person name="Lechner B.E."/>
            <person name="Liimatainen K."/>
            <person name="Lipzen A."/>
            <person name="Lukacs Z."/>
            <person name="Mihaltcheva S."/>
            <person name="Morgado L.N."/>
            <person name="Niskanen T."/>
            <person name="Noordeloos M.E."/>
            <person name="Ohm R.A."/>
            <person name="Ortiz-Santana B."/>
            <person name="Ovrebo C."/>
            <person name="Racz N."/>
            <person name="Riley R."/>
            <person name="Savchenko A."/>
            <person name="Shiryaev A."/>
            <person name="Soop K."/>
            <person name="Spirin V."/>
            <person name="Szebenyi C."/>
            <person name="Tomsovsky M."/>
            <person name="Tulloss R.E."/>
            <person name="Uehling J."/>
            <person name="Grigoriev I.V."/>
            <person name="Vagvolgyi C."/>
            <person name="Papp T."/>
            <person name="Martin F.M."/>
            <person name="Miettinen O."/>
            <person name="Hibbett D.S."/>
            <person name="Nagy L.G."/>
        </authorList>
    </citation>
    <scope>NUCLEOTIDE SEQUENCE [LARGE SCALE GENOMIC DNA]</scope>
    <source>
        <strain evidence="2 3">FP101781</strain>
    </source>
</reference>
<dbReference type="GO" id="GO:0016651">
    <property type="term" value="F:oxidoreductase activity, acting on NAD(P)H"/>
    <property type="evidence" value="ECO:0007669"/>
    <property type="project" value="InterPro"/>
</dbReference>
<name>A0A4Y7THH7_COPMI</name>
<dbReference type="PANTHER" id="PTHR45348">
    <property type="entry name" value="HYPOTHETICAL OXIDOREDUCTASE (EUROFUNG)"/>
    <property type="match status" value="1"/>
</dbReference>
<evidence type="ECO:0000313" key="3">
    <source>
        <dbReference type="Proteomes" id="UP000298030"/>
    </source>
</evidence>
<dbReference type="CDD" id="cd08249">
    <property type="entry name" value="enoyl_reductase_like"/>
    <property type="match status" value="1"/>
</dbReference>
<sequence length="349" mass="37383">MSPTQQKALQLKERFGPYALADVPVPKPGKGEVLLKIHSAALNPVDWKLQKYGFFLETYPATLGSDIAGEVIELGDGVTELSIGDKVFTQGIIGDNNQSGFQQYATADAATVAKLPSNLTYDDVSTIPVAFTAPYVGLYNVSPHGLGFDTPVRPENRGKYRGVPIVVLGGSSAVGYFTLQLARLSGFSPIITTASARHESSLTAAGATHVLDRNAPVTKAKIQAITTSPIKTVVDAISNAETQRQGFEILSSGGKQLLVLQPESFWESEGKEQDKTGVQVTGSKRYPQHADLAKELYKKFTGLLENGDIKPHNVEVLPGGLNGIADGLKRLEEGKVSNTKLVSRPQEPQ</sequence>
<keyword evidence="3" id="KW-1185">Reference proteome</keyword>
<dbReference type="STRING" id="71717.A0A4Y7THH7"/>
<dbReference type="Proteomes" id="UP000298030">
    <property type="component" value="Unassembled WGS sequence"/>
</dbReference>
<dbReference type="SMART" id="SM00829">
    <property type="entry name" value="PKS_ER"/>
    <property type="match status" value="1"/>
</dbReference>
<dbReference type="EMBL" id="QPFP01000012">
    <property type="protein sequence ID" value="TEB33451.1"/>
    <property type="molecule type" value="Genomic_DNA"/>
</dbReference>
<dbReference type="OrthoDB" id="3233595at2759"/>
<dbReference type="PANTHER" id="PTHR45348:SF2">
    <property type="entry name" value="ZINC-TYPE ALCOHOL DEHYDROGENASE-LIKE PROTEIN C2E1P3.01"/>
    <property type="match status" value="1"/>
</dbReference>
<dbReference type="Gene3D" id="3.40.50.720">
    <property type="entry name" value="NAD(P)-binding Rossmann-like Domain"/>
    <property type="match status" value="1"/>
</dbReference>
<dbReference type="InterPro" id="IPR047122">
    <property type="entry name" value="Trans-enoyl_RdTase-like"/>
</dbReference>
<dbReference type="InterPro" id="IPR036291">
    <property type="entry name" value="NAD(P)-bd_dom_sf"/>
</dbReference>
<dbReference type="InterPro" id="IPR011032">
    <property type="entry name" value="GroES-like_sf"/>
</dbReference>